<gene>
    <name evidence="1" type="ORF">Q5Y73_23380</name>
</gene>
<organism evidence="1 2">
    <name type="scientific">Chengkuizengella axinellae</name>
    <dbReference type="NCBI Taxonomy" id="3064388"/>
    <lineage>
        <taxon>Bacteria</taxon>
        <taxon>Bacillati</taxon>
        <taxon>Bacillota</taxon>
        <taxon>Bacilli</taxon>
        <taxon>Bacillales</taxon>
        <taxon>Paenibacillaceae</taxon>
        <taxon>Chengkuizengella</taxon>
    </lineage>
</organism>
<dbReference type="Proteomes" id="UP001231941">
    <property type="component" value="Unassembled WGS sequence"/>
</dbReference>
<reference evidence="1 2" key="1">
    <citation type="submission" date="2023-08" db="EMBL/GenBank/DDBJ databases">
        <authorList>
            <person name="Park J.-S."/>
        </authorList>
    </citation>
    <scope>NUCLEOTIDE SEQUENCE [LARGE SCALE GENOMIC DNA]</scope>
    <source>
        <strain evidence="1 2">2205SS18-9</strain>
    </source>
</reference>
<sequence>MSRTPIRTSDIKRRALKKLANRNHNSNHSKYIATGQIVKTVHVNKDEPLVKKIMGFK</sequence>
<evidence type="ECO:0008006" key="3">
    <source>
        <dbReference type="Google" id="ProtNLM"/>
    </source>
</evidence>
<keyword evidence="2" id="KW-1185">Reference proteome</keyword>
<proteinExistence type="predicted"/>
<dbReference type="EMBL" id="JAVAMP010000023">
    <property type="protein sequence ID" value="MDP5277044.1"/>
    <property type="molecule type" value="Genomic_DNA"/>
</dbReference>
<evidence type="ECO:0000313" key="2">
    <source>
        <dbReference type="Proteomes" id="UP001231941"/>
    </source>
</evidence>
<name>A0ABT9J627_9BACL</name>
<accession>A0ABT9J627</accession>
<comment type="caution">
    <text evidence="1">The sequence shown here is derived from an EMBL/GenBank/DDBJ whole genome shotgun (WGS) entry which is preliminary data.</text>
</comment>
<evidence type="ECO:0000313" key="1">
    <source>
        <dbReference type="EMBL" id="MDP5277044.1"/>
    </source>
</evidence>
<dbReference type="RefSeq" id="WP_305994346.1">
    <property type="nucleotide sequence ID" value="NZ_JAVAMP010000023.1"/>
</dbReference>
<protein>
    <recommendedName>
        <fullName evidence="3">50S ribosomal protein L35</fullName>
    </recommendedName>
</protein>